<dbReference type="Proteomes" id="UP000499080">
    <property type="component" value="Unassembled WGS sequence"/>
</dbReference>
<name>A0A4Y2BYJ0_ARAVE</name>
<evidence type="ECO:0000313" key="1">
    <source>
        <dbReference type="EMBL" id="GBL96973.1"/>
    </source>
</evidence>
<accession>A0A4Y2BYJ0</accession>
<dbReference type="AlphaFoldDB" id="A0A4Y2BYJ0"/>
<reference evidence="1 2" key="1">
    <citation type="journal article" date="2019" name="Sci. Rep.">
        <title>Orb-weaving spider Araneus ventricosus genome elucidates the spidroin gene catalogue.</title>
        <authorList>
            <person name="Kono N."/>
            <person name="Nakamura H."/>
            <person name="Ohtoshi R."/>
            <person name="Moran D.A.P."/>
            <person name="Shinohara A."/>
            <person name="Yoshida Y."/>
            <person name="Fujiwara M."/>
            <person name="Mori M."/>
            <person name="Tomita M."/>
            <person name="Arakawa K."/>
        </authorList>
    </citation>
    <scope>NUCLEOTIDE SEQUENCE [LARGE SCALE GENOMIC DNA]</scope>
</reference>
<organism evidence="1 2">
    <name type="scientific">Araneus ventricosus</name>
    <name type="common">Orbweaver spider</name>
    <name type="synonym">Epeira ventricosa</name>
    <dbReference type="NCBI Taxonomy" id="182803"/>
    <lineage>
        <taxon>Eukaryota</taxon>
        <taxon>Metazoa</taxon>
        <taxon>Ecdysozoa</taxon>
        <taxon>Arthropoda</taxon>
        <taxon>Chelicerata</taxon>
        <taxon>Arachnida</taxon>
        <taxon>Araneae</taxon>
        <taxon>Araneomorphae</taxon>
        <taxon>Entelegynae</taxon>
        <taxon>Araneoidea</taxon>
        <taxon>Araneidae</taxon>
        <taxon>Araneus</taxon>
    </lineage>
</organism>
<proteinExistence type="predicted"/>
<comment type="caution">
    <text evidence="1">The sequence shown here is derived from an EMBL/GenBank/DDBJ whole genome shotgun (WGS) entry which is preliminary data.</text>
</comment>
<protein>
    <submittedName>
        <fullName evidence="1">Uncharacterized protein</fullName>
    </submittedName>
</protein>
<gene>
    <name evidence="1" type="ORF">AVEN_186314_1</name>
</gene>
<evidence type="ECO:0000313" key="2">
    <source>
        <dbReference type="Proteomes" id="UP000499080"/>
    </source>
</evidence>
<keyword evidence="2" id="KW-1185">Reference proteome</keyword>
<sequence>MWQNSDSCLCEVYRRSTLHTPAHVLGGLVVRSQLLGRRVPDLKPDSAEDPSCIVPVACQVTRSGSNVLPL</sequence>
<dbReference type="EMBL" id="BGPR01084812">
    <property type="protein sequence ID" value="GBL96973.1"/>
    <property type="molecule type" value="Genomic_DNA"/>
</dbReference>
<feature type="non-terminal residue" evidence="1">
    <location>
        <position position="70"/>
    </location>
</feature>